<name>A0A382HVE6_9ZZZZ</name>
<organism evidence="1">
    <name type="scientific">marine metagenome</name>
    <dbReference type="NCBI Taxonomy" id="408172"/>
    <lineage>
        <taxon>unclassified sequences</taxon>
        <taxon>metagenomes</taxon>
        <taxon>ecological metagenomes</taxon>
    </lineage>
</organism>
<dbReference type="EMBL" id="UINC01063568">
    <property type="protein sequence ID" value="SVB91326.1"/>
    <property type="molecule type" value="Genomic_DNA"/>
</dbReference>
<feature type="non-terminal residue" evidence="1">
    <location>
        <position position="1"/>
    </location>
</feature>
<proteinExistence type="predicted"/>
<gene>
    <name evidence="1" type="ORF">METZ01_LOCUS244180</name>
</gene>
<feature type="non-terminal residue" evidence="1">
    <location>
        <position position="53"/>
    </location>
</feature>
<evidence type="ECO:0008006" key="2">
    <source>
        <dbReference type="Google" id="ProtNLM"/>
    </source>
</evidence>
<accession>A0A382HVE6</accession>
<dbReference type="AlphaFoldDB" id="A0A382HVE6"/>
<evidence type="ECO:0000313" key="1">
    <source>
        <dbReference type="EMBL" id="SVB91326.1"/>
    </source>
</evidence>
<sequence>LNVLGIDFEDWYHPELVKQNIKDEKHNPSVINGIDKILDLLRKHETFATFFVV</sequence>
<protein>
    <recommendedName>
        <fullName evidence="2">NodB homology domain-containing protein</fullName>
    </recommendedName>
</protein>
<reference evidence="1" key="1">
    <citation type="submission" date="2018-05" db="EMBL/GenBank/DDBJ databases">
        <authorList>
            <person name="Lanie J.A."/>
            <person name="Ng W.-L."/>
            <person name="Kazmierczak K.M."/>
            <person name="Andrzejewski T.M."/>
            <person name="Davidsen T.M."/>
            <person name="Wayne K.J."/>
            <person name="Tettelin H."/>
            <person name="Glass J.I."/>
            <person name="Rusch D."/>
            <person name="Podicherti R."/>
            <person name="Tsui H.-C.T."/>
            <person name="Winkler M.E."/>
        </authorList>
    </citation>
    <scope>NUCLEOTIDE SEQUENCE</scope>
</reference>